<accession>A0A0L7RG68</accession>
<keyword evidence="1" id="KW-0677">Repeat</keyword>
<evidence type="ECO:0000313" key="5">
    <source>
        <dbReference type="Proteomes" id="UP000053825"/>
    </source>
</evidence>
<organism evidence="4 5">
    <name type="scientific">Habropoda laboriosa</name>
    <dbReference type="NCBI Taxonomy" id="597456"/>
    <lineage>
        <taxon>Eukaryota</taxon>
        <taxon>Metazoa</taxon>
        <taxon>Ecdysozoa</taxon>
        <taxon>Arthropoda</taxon>
        <taxon>Hexapoda</taxon>
        <taxon>Insecta</taxon>
        <taxon>Pterygota</taxon>
        <taxon>Neoptera</taxon>
        <taxon>Endopterygota</taxon>
        <taxon>Hymenoptera</taxon>
        <taxon>Apocrita</taxon>
        <taxon>Aculeata</taxon>
        <taxon>Apoidea</taxon>
        <taxon>Anthophila</taxon>
        <taxon>Apidae</taxon>
        <taxon>Habropoda</taxon>
    </lineage>
</organism>
<dbReference type="EMBL" id="KQ414596">
    <property type="protein sequence ID" value="KOC69952.1"/>
    <property type="molecule type" value="Genomic_DNA"/>
</dbReference>
<dbReference type="InterPro" id="IPR036770">
    <property type="entry name" value="Ankyrin_rpt-contain_sf"/>
</dbReference>
<dbReference type="STRING" id="597456.A0A0L7RG68"/>
<feature type="repeat" description="ANK" evidence="3">
    <location>
        <begin position="135"/>
        <end position="167"/>
    </location>
</feature>
<gene>
    <name evidence="4" type="ORF">WH47_08213</name>
</gene>
<dbReference type="OrthoDB" id="5402602at2759"/>
<dbReference type="Gene3D" id="1.25.40.20">
    <property type="entry name" value="Ankyrin repeat-containing domain"/>
    <property type="match status" value="2"/>
</dbReference>
<name>A0A0L7RG68_9HYME</name>
<feature type="repeat" description="ANK" evidence="3">
    <location>
        <begin position="42"/>
        <end position="74"/>
    </location>
</feature>
<dbReference type="SUPFAM" id="SSF48403">
    <property type="entry name" value="Ankyrin repeat"/>
    <property type="match status" value="1"/>
</dbReference>
<dbReference type="InterPro" id="IPR002110">
    <property type="entry name" value="Ankyrin_rpt"/>
</dbReference>
<dbReference type="Pfam" id="PF13857">
    <property type="entry name" value="Ank_5"/>
    <property type="match status" value="1"/>
</dbReference>
<evidence type="ECO:0000313" key="4">
    <source>
        <dbReference type="EMBL" id="KOC69952.1"/>
    </source>
</evidence>
<dbReference type="PROSITE" id="PS50088">
    <property type="entry name" value="ANK_REPEAT"/>
    <property type="match status" value="3"/>
</dbReference>
<evidence type="ECO:0000256" key="3">
    <source>
        <dbReference type="PROSITE-ProRule" id="PRU00023"/>
    </source>
</evidence>
<dbReference type="PRINTS" id="PR01415">
    <property type="entry name" value="ANKYRIN"/>
</dbReference>
<reference evidence="4 5" key="1">
    <citation type="submission" date="2015-07" db="EMBL/GenBank/DDBJ databases">
        <title>The genome of Habropoda laboriosa.</title>
        <authorList>
            <person name="Pan H."/>
            <person name="Kapheim K."/>
        </authorList>
    </citation>
    <scope>NUCLEOTIDE SEQUENCE [LARGE SCALE GENOMIC DNA]</scope>
    <source>
        <strain evidence="4">0110345459</strain>
    </source>
</reference>
<dbReference type="InterPro" id="IPR050889">
    <property type="entry name" value="Dendritic_Spine_Reg/Scaffold"/>
</dbReference>
<dbReference type="SMART" id="SM00248">
    <property type="entry name" value="ANK"/>
    <property type="match status" value="4"/>
</dbReference>
<dbReference type="AlphaFoldDB" id="A0A0L7RG68"/>
<evidence type="ECO:0000256" key="2">
    <source>
        <dbReference type="ARBA" id="ARBA00023043"/>
    </source>
</evidence>
<feature type="repeat" description="ANK" evidence="3">
    <location>
        <begin position="75"/>
        <end position="107"/>
    </location>
</feature>
<sequence>MNPRNDDHVKLITSIENNDAETAVKIVTERFDEKFLQPVGLLHVTAVQLAAWQGRIELLELFYKNGADISVTDKIGRCALFHAAHRGNYQVVQWLLEHGASVENRVGINACFKRISFSIFSSPLVGRDLPTPECWGRTPLHQAVKNNHSQVVKILVNAGADVNTQDEHGITPLLLAGSTVSPENPDEMCKFDEILEILVNATASTNVVHPDTGASRIIHG</sequence>
<proteinExistence type="predicted"/>
<dbReference type="Pfam" id="PF13637">
    <property type="entry name" value="Ank_4"/>
    <property type="match status" value="1"/>
</dbReference>
<protein>
    <submittedName>
        <fullName evidence="4">Serine/threonine-protein phosphatase 6 regulatory ankyrin repeat subunit A</fullName>
    </submittedName>
</protein>
<evidence type="ECO:0000256" key="1">
    <source>
        <dbReference type="ARBA" id="ARBA00022737"/>
    </source>
</evidence>
<dbReference type="PROSITE" id="PS50297">
    <property type="entry name" value="ANK_REP_REGION"/>
    <property type="match status" value="3"/>
</dbReference>
<keyword evidence="2 3" id="KW-0040">ANK repeat</keyword>
<dbReference type="PANTHER" id="PTHR24166">
    <property type="entry name" value="ROLLING PEBBLES, ISOFORM B"/>
    <property type="match status" value="1"/>
</dbReference>
<keyword evidence="5" id="KW-1185">Reference proteome</keyword>
<dbReference type="Proteomes" id="UP000053825">
    <property type="component" value="Unassembled WGS sequence"/>
</dbReference>
<dbReference type="PANTHER" id="PTHR24166:SF48">
    <property type="entry name" value="PROTEIN VAPYRIN"/>
    <property type="match status" value="1"/>
</dbReference>